<sequence>MMMGMHKDGKHCVVKTKLIQIGFSFIDIGLKKKNFWENEQTTRRNITRNCLLQRDFVSFRFNKYFSMCYVQGTTIGDLLVGHLRKLVLLKLIYVIKSQNLRQNLHPCISNNKEMLI</sequence>
<evidence type="ECO:0000313" key="1">
    <source>
        <dbReference type="EMBL" id="RNA34673.1"/>
    </source>
</evidence>
<evidence type="ECO:0000313" key="2">
    <source>
        <dbReference type="Proteomes" id="UP000276133"/>
    </source>
</evidence>
<dbReference type="Proteomes" id="UP000276133">
    <property type="component" value="Unassembled WGS sequence"/>
</dbReference>
<dbReference type="EMBL" id="REGN01001439">
    <property type="protein sequence ID" value="RNA34673.1"/>
    <property type="molecule type" value="Genomic_DNA"/>
</dbReference>
<keyword evidence="2" id="KW-1185">Reference proteome</keyword>
<proteinExistence type="predicted"/>
<name>A0A3M7SFU8_BRAPC</name>
<protein>
    <submittedName>
        <fullName evidence="1">Uncharacterized protein</fullName>
    </submittedName>
</protein>
<gene>
    <name evidence="1" type="ORF">BpHYR1_033525</name>
</gene>
<accession>A0A3M7SFU8</accession>
<reference evidence="1 2" key="1">
    <citation type="journal article" date="2018" name="Sci. Rep.">
        <title>Genomic signatures of local adaptation to the degree of environmental predictability in rotifers.</title>
        <authorList>
            <person name="Franch-Gras L."/>
            <person name="Hahn C."/>
            <person name="Garcia-Roger E.M."/>
            <person name="Carmona M.J."/>
            <person name="Serra M."/>
            <person name="Gomez A."/>
        </authorList>
    </citation>
    <scope>NUCLEOTIDE SEQUENCE [LARGE SCALE GENOMIC DNA]</scope>
    <source>
        <strain evidence="1">HYR1</strain>
    </source>
</reference>
<comment type="caution">
    <text evidence="1">The sequence shown here is derived from an EMBL/GenBank/DDBJ whole genome shotgun (WGS) entry which is preliminary data.</text>
</comment>
<dbReference type="AlphaFoldDB" id="A0A3M7SFU8"/>
<organism evidence="1 2">
    <name type="scientific">Brachionus plicatilis</name>
    <name type="common">Marine rotifer</name>
    <name type="synonym">Brachionus muelleri</name>
    <dbReference type="NCBI Taxonomy" id="10195"/>
    <lineage>
        <taxon>Eukaryota</taxon>
        <taxon>Metazoa</taxon>
        <taxon>Spiralia</taxon>
        <taxon>Gnathifera</taxon>
        <taxon>Rotifera</taxon>
        <taxon>Eurotatoria</taxon>
        <taxon>Monogononta</taxon>
        <taxon>Pseudotrocha</taxon>
        <taxon>Ploima</taxon>
        <taxon>Brachionidae</taxon>
        <taxon>Brachionus</taxon>
    </lineage>
</organism>